<dbReference type="EMBL" id="FOOK01000017">
    <property type="protein sequence ID" value="SFG13607.1"/>
    <property type="molecule type" value="Genomic_DNA"/>
</dbReference>
<evidence type="ECO:0000259" key="1">
    <source>
        <dbReference type="Pfam" id="PF14258"/>
    </source>
</evidence>
<evidence type="ECO:0000313" key="2">
    <source>
        <dbReference type="EMBL" id="SFG13607.1"/>
    </source>
</evidence>
<dbReference type="OrthoDB" id="2986782at2"/>
<dbReference type="STRING" id="201973.SAMN04488025_11730"/>
<name>A0A1I2PHX8_9BACL</name>
<protein>
    <recommendedName>
        <fullName evidence="1">DUF4350 domain-containing protein</fullName>
    </recommendedName>
</protein>
<dbReference type="InterPro" id="IPR025646">
    <property type="entry name" value="DUF4350"/>
</dbReference>
<sequence>MRRRDKKGVGVFLLVLLLGVLAVLLPVLIPEEGTRPFSSDNPGKSGVKAIRDLLAERGMRVQKWEKEWNHLPPAQGHVLFIIEPELRGVGKKEMSSLRKWAERGNTAVIWSSSGFLLFEELGFSSIPVEGDGPQIVPVAGSTEVWLRNINRLVLPQNSRVRPGEGIEAVLTDQRGEMLVARRELGQGQIFYIPDPEMITNRFINREDNLALPLYFASFAEKTLWFDESGLRLAGEEAFGEGPAQKLKDWFADQGIFAAAEAGAALLLWLYVRGKRFAAPRWETVERQRSQDEFVQALASLYQASRLRRESLEILERSFLREVSRMVGFPSGASRDRLEERISSLAGRETGRRFRLLTEEMERKKTKITEKELIRLAQEMEGCRREIGKWKFRQQG</sequence>
<accession>A0A1I2PHX8</accession>
<keyword evidence="3" id="KW-1185">Reference proteome</keyword>
<organism evidence="2 3">
    <name type="scientific">Planifilum fulgidum</name>
    <dbReference type="NCBI Taxonomy" id="201973"/>
    <lineage>
        <taxon>Bacteria</taxon>
        <taxon>Bacillati</taxon>
        <taxon>Bacillota</taxon>
        <taxon>Bacilli</taxon>
        <taxon>Bacillales</taxon>
        <taxon>Thermoactinomycetaceae</taxon>
        <taxon>Planifilum</taxon>
    </lineage>
</organism>
<proteinExistence type="predicted"/>
<gene>
    <name evidence="2" type="ORF">SAMN04488025_11730</name>
</gene>
<dbReference type="RefSeq" id="WP_092038699.1">
    <property type="nucleotide sequence ID" value="NZ_FOOK01000017.1"/>
</dbReference>
<evidence type="ECO:0000313" key="3">
    <source>
        <dbReference type="Proteomes" id="UP000198661"/>
    </source>
</evidence>
<reference evidence="2 3" key="1">
    <citation type="submission" date="2016-10" db="EMBL/GenBank/DDBJ databases">
        <authorList>
            <person name="de Groot N.N."/>
        </authorList>
    </citation>
    <scope>NUCLEOTIDE SEQUENCE [LARGE SCALE GENOMIC DNA]</scope>
    <source>
        <strain evidence="2 3">DSM 44945</strain>
    </source>
</reference>
<dbReference type="Pfam" id="PF14258">
    <property type="entry name" value="DUF4350"/>
    <property type="match status" value="1"/>
</dbReference>
<dbReference type="AlphaFoldDB" id="A0A1I2PHX8"/>
<feature type="domain" description="DUF4350" evidence="1">
    <location>
        <begin position="39"/>
        <end position="211"/>
    </location>
</feature>
<dbReference type="Proteomes" id="UP000198661">
    <property type="component" value="Unassembled WGS sequence"/>
</dbReference>